<dbReference type="InterPro" id="IPR020867">
    <property type="entry name" value="THF_DH/CycHdrlase_CS"/>
</dbReference>
<evidence type="ECO:0000256" key="5">
    <source>
        <dbReference type="ARBA" id="ARBA00022801"/>
    </source>
</evidence>
<comment type="catalytic activity">
    <reaction evidence="11">
        <text>(6R)-5,10-methylene-5,6,7,8-tetrahydrofolate + NADP(+) = (6R)-5,10-methenyltetrahydrofolate + NADPH</text>
        <dbReference type="Rhea" id="RHEA:22812"/>
        <dbReference type="ChEBI" id="CHEBI:15636"/>
        <dbReference type="ChEBI" id="CHEBI:57455"/>
        <dbReference type="ChEBI" id="CHEBI:57783"/>
        <dbReference type="ChEBI" id="CHEBI:58349"/>
        <dbReference type="EC" id="1.5.1.5"/>
    </reaction>
</comment>
<keyword evidence="6 11" id="KW-0521">NADP</keyword>
<dbReference type="PANTHER" id="PTHR48099:SF5">
    <property type="entry name" value="C-1-TETRAHYDROFOLATE SYNTHASE, CYTOPLASMIC"/>
    <property type="match status" value="1"/>
</dbReference>
<evidence type="ECO:0000256" key="7">
    <source>
        <dbReference type="ARBA" id="ARBA00023002"/>
    </source>
</evidence>
<comment type="pathway">
    <text evidence="1 11">One-carbon metabolism; tetrahydrofolate interconversion.</text>
</comment>
<evidence type="ECO:0000256" key="11">
    <source>
        <dbReference type="HAMAP-Rule" id="MF_01576"/>
    </source>
</evidence>
<dbReference type="HAMAP" id="MF_01576">
    <property type="entry name" value="THF_DHG_CYH"/>
    <property type="match status" value="1"/>
</dbReference>
<dbReference type="EC" id="1.5.1.5" evidence="11"/>
<keyword evidence="2 11" id="KW-0554">One-carbon metabolism</keyword>
<evidence type="ECO:0000313" key="15">
    <source>
        <dbReference type="Proteomes" id="UP001330812"/>
    </source>
</evidence>
<feature type="domain" description="Tetrahydrofolate dehydrogenase/cyclohydrolase catalytic" evidence="12">
    <location>
        <begin position="6"/>
        <end position="121"/>
    </location>
</feature>
<keyword evidence="15" id="KW-1185">Reference proteome</keyword>
<dbReference type="SUPFAM" id="SSF51735">
    <property type="entry name" value="NAD(P)-binding Rossmann-fold domains"/>
    <property type="match status" value="1"/>
</dbReference>
<dbReference type="Gene3D" id="3.40.50.720">
    <property type="entry name" value="NAD(P)-binding Rossmann-like Domain"/>
    <property type="match status" value="1"/>
</dbReference>
<keyword evidence="10 11" id="KW-0511">Multifunctional enzyme</keyword>
<dbReference type="PROSITE" id="PS00767">
    <property type="entry name" value="THF_DHG_CYH_2"/>
    <property type="match status" value="1"/>
</dbReference>
<organism evidence="14 15">
    <name type="scientific">Amycolatopsis rhabdoformis</name>
    <dbReference type="NCBI Taxonomy" id="1448059"/>
    <lineage>
        <taxon>Bacteria</taxon>
        <taxon>Bacillati</taxon>
        <taxon>Actinomycetota</taxon>
        <taxon>Actinomycetes</taxon>
        <taxon>Pseudonocardiales</taxon>
        <taxon>Pseudonocardiaceae</taxon>
        <taxon>Amycolatopsis</taxon>
    </lineage>
</organism>
<dbReference type="RefSeq" id="WP_326836402.1">
    <property type="nucleotide sequence ID" value="NZ_CP142149.1"/>
</dbReference>
<evidence type="ECO:0000256" key="9">
    <source>
        <dbReference type="ARBA" id="ARBA00023167"/>
    </source>
</evidence>
<dbReference type="InterPro" id="IPR020630">
    <property type="entry name" value="THF_DH/CycHdrlase_cat_dom"/>
</dbReference>
<dbReference type="InterPro" id="IPR020631">
    <property type="entry name" value="THF_DH/CycHdrlase_NAD-bd_dom"/>
</dbReference>
<dbReference type="Pfam" id="PF02882">
    <property type="entry name" value="THF_DHG_CYH_C"/>
    <property type="match status" value="1"/>
</dbReference>
<evidence type="ECO:0000256" key="3">
    <source>
        <dbReference type="ARBA" id="ARBA00022605"/>
    </source>
</evidence>
<evidence type="ECO:0000256" key="2">
    <source>
        <dbReference type="ARBA" id="ARBA00022563"/>
    </source>
</evidence>
<keyword evidence="3 11" id="KW-0028">Amino-acid biosynthesis</keyword>
<dbReference type="PANTHER" id="PTHR48099">
    <property type="entry name" value="C-1-TETRAHYDROFOLATE SYNTHASE, CYTOPLASMIC-RELATED"/>
    <property type="match status" value="1"/>
</dbReference>
<dbReference type="PRINTS" id="PR00085">
    <property type="entry name" value="THFDHDRGNASE"/>
</dbReference>
<dbReference type="Gene3D" id="3.40.50.10860">
    <property type="entry name" value="Leucine Dehydrogenase, chain A, domain 1"/>
    <property type="match status" value="1"/>
</dbReference>
<evidence type="ECO:0000256" key="8">
    <source>
        <dbReference type="ARBA" id="ARBA00023102"/>
    </source>
</evidence>
<evidence type="ECO:0000313" key="14">
    <source>
        <dbReference type="EMBL" id="WSE33603.1"/>
    </source>
</evidence>
<evidence type="ECO:0000256" key="6">
    <source>
        <dbReference type="ARBA" id="ARBA00022857"/>
    </source>
</evidence>
<comment type="catalytic activity">
    <reaction evidence="11">
        <text>(6R)-5,10-methenyltetrahydrofolate + H2O = (6R)-10-formyltetrahydrofolate + H(+)</text>
        <dbReference type="Rhea" id="RHEA:23700"/>
        <dbReference type="ChEBI" id="CHEBI:15377"/>
        <dbReference type="ChEBI" id="CHEBI:15378"/>
        <dbReference type="ChEBI" id="CHEBI:57455"/>
        <dbReference type="ChEBI" id="CHEBI:195366"/>
        <dbReference type="EC" id="3.5.4.9"/>
    </reaction>
</comment>
<dbReference type="Proteomes" id="UP001330812">
    <property type="component" value="Chromosome"/>
</dbReference>
<feature type="binding site" evidence="11">
    <location>
        <begin position="166"/>
        <end position="168"/>
    </location>
    <ligand>
        <name>NADP(+)</name>
        <dbReference type="ChEBI" id="CHEBI:58349"/>
    </ligand>
</feature>
<evidence type="ECO:0000256" key="1">
    <source>
        <dbReference type="ARBA" id="ARBA00004777"/>
    </source>
</evidence>
<dbReference type="CDD" id="cd01080">
    <property type="entry name" value="NAD_bind_m-THF_DH_Cyclohyd"/>
    <property type="match status" value="1"/>
</dbReference>
<comment type="subunit">
    <text evidence="11">Homodimer.</text>
</comment>
<dbReference type="EC" id="3.5.4.9" evidence="11"/>
<reference evidence="14 15" key="1">
    <citation type="journal article" date="2015" name="Int. J. Syst. Evol. Microbiol.">
        <title>Amycolatopsis rhabdoformis sp. nov., an actinomycete isolated from a tropical forest soil.</title>
        <authorList>
            <person name="Souza W.R."/>
            <person name="Silva R.E."/>
            <person name="Goodfellow M."/>
            <person name="Busarakam K."/>
            <person name="Figueiro F.S."/>
            <person name="Ferreira D."/>
            <person name="Rodrigues-Filho E."/>
            <person name="Moraes L.A.B."/>
            <person name="Zucchi T.D."/>
        </authorList>
    </citation>
    <scope>NUCLEOTIDE SEQUENCE [LARGE SCALE GENOMIC DNA]</scope>
    <source>
        <strain evidence="14 15">NCIMB 14900</strain>
    </source>
</reference>
<comment type="similarity">
    <text evidence="11">Belongs to the tetrahydrofolate dehydrogenase/cyclohydrolase family.</text>
</comment>
<evidence type="ECO:0000259" key="13">
    <source>
        <dbReference type="Pfam" id="PF02882"/>
    </source>
</evidence>
<dbReference type="InterPro" id="IPR036291">
    <property type="entry name" value="NAD(P)-bd_dom_sf"/>
</dbReference>
<sequence>MTAKILDGRATAAAILDRVREDVTAFAAAHGRVPVLATVLVGDDPASHTYVRMKAARCAAAGMRSRRLELDASLSTTELVARIRELSADPAVDGILLQHPVPAHLDERAAFEAIDPAKDVDGVTRTSFARTAFGEGGFTSATPGGILALLDAYDLSVAGKHAVVVGRSPILGRPVGMLLLARDATVTTCHSRTEDLDAHVARADVVIAAAGRPALIRGAWIKPGAIVVDAGYAGNTGDVEHPAAADRAAYLTPVPGGVGPMTIATLLRQTVEAAIRHESTR</sequence>
<evidence type="ECO:0000256" key="4">
    <source>
        <dbReference type="ARBA" id="ARBA00022755"/>
    </source>
</evidence>
<name>A0ABZ1IIT9_9PSEU</name>
<keyword evidence="8 11" id="KW-0368">Histidine biosynthesis</keyword>
<proteinExistence type="inferred from homology"/>
<keyword evidence="4 11" id="KW-0658">Purine biosynthesis</keyword>
<feature type="domain" description="Tetrahydrofolate dehydrogenase/cyclohydrolase NAD(P)-binding" evidence="13">
    <location>
        <begin position="140"/>
        <end position="277"/>
    </location>
</feature>
<keyword evidence="7 11" id="KW-0560">Oxidoreductase</keyword>
<accession>A0ABZ1IIT9</accession>
<dbReference type="EMBL" id="CP142149">
    <property type="protein sequence ID" value="WSE33603.1"/>
    <property type="molecule type" value="Genomic_DNA"/>
</dbReference>
<comment type="function">
    <text evidence="11">Catalyzes the oxidation of 5,10-methylenetetrahydrofolate to 5,10-methenyltetrahydrofolate and then the hydrolysis of 5,10-methenyltetrahydrofolate to 10-formyltetrahydrofolate.</text>
</comment>
<dbReference type="InterPro" id="IPR000672">
    <property type="entry name" value="THF_DH/CycHdrlase"/>
</dbReference>
<evidence type="ECO:0000256" key="10">
    <source>
        <dbReference type="ARBA" id="ARBA00023268"/>
    </source>
</evidence>
<evidence type="ECO:0000259" key="12">
    <source>
        <dbReference type="Pfam" id="PF00763"/>
    </source>
</evidence>
<dbReference type="InterPro" id="IPR046346">
    <property type="entry name" value="Aminoacid_DH-like_N_sf"/>
</dbReference>
<protein>
    <recommendedName>
        <fullName evidence="11">Bifunctional protein FolD</fullName>
    </recommendedName>
    <domain>
        <recommendedName>
            <fullName evidence="11">Methylenetetrahydrofolate dehydrogenase</fullName>
            <ecNumber evidence="11">1.5.1.5</ecNumber>
        </recommendedName>
    </domain>
    <domain>
        <recommendedName>
            <fullName evidence="11">Methenyltetrahydrofolate cyclohydrolase</fullName>
            <ecNumber evidence="11">3.5.4.9</ecNumber>
        </recommendedName>
    </domain>
</protein>
<gene>
    <name evidence="11" type="primary">folD</name>
    <name evidence="14" type="ORF">VSH64_16065</name>
</gene>
<dbReference type="SUPFAM" id="SSF53223">
    <property type="entry name" value="Aminoacid dehydrogenase-like, N-terminal domain"/>
    <property type="match status" value="1"/>
</dbReference>
<keyword evidence="9 11" id="KW-0486">Methionine biosynthesis</keyword>
<keyword evidence="5 11" id="KW-0378">Hydrolase</keyword>
<dbReference type="Pfam" id="PF00763">
    <property type="entry name" value="THF_DHG_CYH"/>
    <property type="match status" value="1"/>
</dbReference>
<comment type="caution">
    <text evidence="11">Lacks conserved residue(s) required for the propagation of feature annotation.</text>
</comment>